<dbReference type="EC" id="3.1.-.-" evidence="5"/>
<dbReference type="GO" id="GO:0005829">
    <property type="term" value="C:cytosol"/>
    <property type="evidence" value="ECO:0007669"/>
    <property type="project" value="TreeGrafter"/>
</dbReference>
<dbReference type="EMBL" id="FMYM01000006">
    <property type="protein sequence ID" value="SDC19289.1"/>
    <property type="molecule type" value="Genomic_DNA"/>
</dbReference>
<sequence length="144" mass="15882">MRIIGLDVGTKTVGVALSDALGWTAQGLETIAFNDENKSDMFSKLVSLVNMHEAQTVVVGYPKNMNGTIGESGRRSETFAKMLREHVDVQVVLWDERLTTAAATRVLVDADVSRKKRKKVIDKMAAVLILQSYLDHASHRPTSI</sequence>
<evidence type="ECO:0000259" key="6">
    <source>
        <dbReference type="SMART" id="SM00732"/>
    </source>
</evidence>
<proteinExistence type="inferred from homology"/>
<dbReference type="NCBIfam" id="TIGR00250">
    <property type="entry name" value="RNAse_H_YqgF"/>
    <property type="match status" value="1"/>
</dbReference>
<evidence type="ECO:0000256" key="1">
    <source>
        <dbReference type="ARBA" id="ARBA00022490"/>
    </source>
</evidence>
<dbReference type="SUPFAM" id="SSF53098">
    <property type="entry name" value="Ribonuclease H-like"/>
    <property type="match status" value="1"/>
</dbReference>
<dbReference type="GO" id="GO:0004518">
    <property type="term" value="F:nuclease activity"/>
    <property type="evidence" value="ECO:0007669"/>
    <property type="project" value="UniProtKB-KW"/>
</dbReference>
<dbReference type="RefSeq" id="WP_090775647.1">
    <property type="nucleotide sequence ID" value="NZ_FMYM01000006.1"/>
</dbReference>
<evidence type="ECO:0000256" key="4">
    <source>
        <dbReference type="ARBA" id="ARBA00022801"/>
    </source>
</evidence>
<reference evidence="8" key="1">
    <citation type="submission" date="2016-09" db="EMBL/GenBank/DDBJ databases">
        <authorList>
            <person name="Varghese N."/>
            <person name="Submissions S."/>
        </authorList>
    </citation>
    <scope>NUCLEOTIDE SEQUENCE [LARGE SCALE GENOMIC DNA]</scope>
    <source>
        <strain evidence="8">25nlg</strain>
    </source>
</reference>
<dbReference type="InterPro" id="IPR005227">
    <property type="entry name" value="YqgF"/>
</dbReference>
<keyword evidence="8" id="KW-1185">Reference proteome</keyword>
<feature type="domain" description="YqgF/RNase H-like" evidence="6">
    <location>
        <begin position="1"/>
        <end position="103"/>
    </location>
</feature>
<evidence type="ECO:0000256" key="5">
    <source>
        <dbReference type="HAMAP-Rule" id="MF_00651"/>
    </source>
</evidence>
<dbReference type="InterPro" id="IPR037027">
    <property type="entry name" value="YqgF/RNaseH-like_dom_sf"/>
</dbReference>
<comment type="similarity">
    <text evidence="5">Belongs to the YqgF HJR family.</text>
</comment>
<evidence type="ECO:0000256" key="3">
    <source>
        <dbReference type="ARBA" id="ARBA00022722"/>
    </source>
</evidence>
<dbReference type="GO" id="GO:0000967">
    <property type="term" value="P:rRNA 5'-end processing"/>
    <property type="evidence" value="ECO:0007669"/>
    <property type="project" value="UniProtKB-UniRule"/>
</dbReference>
<keyword evidence="3 5" id="KW-0540">Nuclease</keyword>
<keyword evidence="2 5" id="KW-0690">Ribosome biogenesis</keyword>
<dbReference type="GO" id="GO:0016788">
    <property type="term" value="F:hydrolase activity, acting on ester bonds"/>
    <property type="evidence" value="ECO:0007669"/>
    <property type="project" value="UniProtKB-UniRule"/>
</dbReference>
<dbReference type="PANTHER" id="PTHR33317">
    <property type="entry name" value="POLYNUCLEOTIDYL TRANSFERASE, RIBONUCLEASE H-LIKE SUPERFAMILY PROTEIN"/>
    <property type="match status" value="1"/>
</dbReference>
<organism evidence="7 8">
    <name type="scientific">Shouchella lonarensis</name>
    <dbReference type="NCBI Taxonomy" id="1464122"/>
    <lineage>
        <taxon>Bacteria</taxon>
        <taxon>Bacillati</taxon>
        <taxon>Bacillota</taxon>
        <taxon>Bacilli</taxon>
        <taxon>Bacillales</taxon>
        <taxon>Bacillaceae</taxon>
        <taxon>Shouchella</taxon>
    </lineage>
</organism>
<evidence type="ECO:0000313" key="7">
    <source>
        <dbReference type="EMBL" id="SDC19289.1"/>
    </source>
</evidence>
<keyword evidence="4 5" id="KW-0378">Hydrolase</keyword>
<dbReference type="OrthoDB" id="9796140at2"/>
<protein>
    <recommendedName>
        <fullName evidence="5">Putative pre-16S rRNA nuclease</fullName>
        <ecNumber evidence="5">3.1.-.-</ecNumber>
    </recommendedName>
</protein>
<dbReference type="STRING" id="1464122.SAMN05421737_10619"/>
<evidence type="ECO:0000256" key="2">
    <source>
        <dbReference type="ARBA" id="ARBA00022517"/>
    </source>
</evidence>
<evidence type="ECO:0000313" key="8">
    <source>
        <dbReference type="Proteomes" id="UP000242662"/>
    </source>
</evidence>
<dbReference type="SMART" id="SM00732">
    <property type="entry name" value="YqgFc"/>
    <property type="match status" value="1"/>
</dbReference>
<dbReference type="InterPro" id="IPR012337">
    <property type="entry name" value="RNaseH-like_sf"/>
</dbReference>
<dbReference type="InterPro" id="IPR006641">
    <property type="entry name" value="YqgF/RNaseH-like_dom"/>
</dbReference>
<dbReference type="Proteomes" id="UP000242662">
    <property type="component" value="Unassembled WGS sequence"/>
</dbReference>
<name>A0A1G6JKL7_9BACI</name>
<dbReference type="Pfam" id="PF03652">
    <property type="entry name" value="RuvX"/>
    <property type="match status" value="1"/>
</dbReference>
<dbReference type="CDD" id="cd16964">
    <property type="entry name" value="YqgF"/>
    <property type="match status" value="1"/>
</dbReference>
<dbReference type="PANTHER" id="PTHR33317:SF4">
    <property type="entry name" value="POLYNUCLEOTIDYL TRANSFERASE, RIBONUCLEASE H-LIKE SUPERFAMILY PROTEIN"/>
    <property type="match status" value="1"/>
</dbReference>
<comment type="subcellular location">
    <subcellularLocation>
        <location evidence="5">Cytoplasm</location>
    </subcellularLocation>
</comment>
<dbReference type="Gene3D" id="3.30.420.140">
    <property type="entry name" value="YqgF/RNase H-like domain"/>
    <property type="match status" value="1"/>
</dbReference>
<accession>A0A1G6JKL7</accession>
<gene>
    <name evidence="7" type="ORF">SAMN05421737_10619</name>
</gene>
<dbReference type="AlphaFoldDB" id="A0A1G6JKL7"/>
<dbReference type="HAMAP" id="MF_00651">
    <property type="entry name" value="Nuclease_YqgF"/>
    <property type="match status" value="1"/>
</dbReference>
<keyword evidence="1 5" id="KW-0963">Cytoplasm</keyword>
<comment type="function">
    <text evidence="5">Could be a nuclease involved in processing of the 5'-end of pre-16S rRNA.</text>
</comment>